<comment type="caution">
    <text evidence="2">The sequence shown here is derived from an EMBL/GenBank/DDBJ whole genome shotgun (WGS) entry which is preliminary data.</text>
</comment>
<evidence type="ECO:0008006" key="4">
    <source>
        <dbReference type="Google" id="ProtNLM"/>
    </source>
</evidence>
<protein>
    <recommendedName>
        <fullName evidence="4">NmrA-like domain-containing protein</fullName>
    </recommendedName>
</protein>
<dbReference type="Gene3D" id="3.40.50.720">
    <property type="entry name" value="NAD(P)-binding Rossmann-like Domain"/>
    <property type="match status" value="1"/>
</dbReference>
<evidence type="ECO:0000313" key="2">
    <source>
        <dbReference type="EMBL" id="TFY64223.1"/>
    </source>
</evidence>
<dbReference type="InterPro" id="IPR036291">
    <property type="entry name" value="NAD(P)-bd_dom_sf"/>
</dbReference>
<dbReference type="Proteomes" id="UP000298390">
    <property type="component" value="Unassembled WGS sequence"/>
</dbReference>
<dbReference type="EMBL" id="SEKV01000105">
    <property type="protein sequence ID" value="TFY64223.1"/>
    <property type="molecule type" value="Genomic_DNA"/>
</dbReference>
<organism evidence="2 3">
    <name type="scientific">Rhodofomes roseus</name>
    <dbReference type="NCBI Taxonomy" id="34475"/>
    <lineage>
        <taxon>Eukaryota</taxon>
        <taxon>Fungi</taxon>
        <taxon>Dikarya</taxon>
        <taxon>Basidiomycota</taxon>
        <taxon>Agaricomycotina</taxon>
        <taxon>Agaricomycetes</taxon>
        <taxon>Polyporales</taxon>
        <taxon>Rhodofomes</taxon>
    </lineage>
</organism>
<evidence type="ECO:0000256" key="1">
    <source>
        <dbReference type="SAM" id="MobiDB-lite"/>
    </source>
</evidence>
<accession>A0A4Y9YR17</accession>
<dbReference type="Gene3D" id="3.90.25.10">
    <property type="entry name" value="UDP-galactose 4-epimerase, domain 1"/>
    <property type="match status" value="1"/>
</dbReference>
<dbReference type="PANTHER" id="PTHR43162">
    <property type="match status" value="1"/>
</dbReference>
<name>A0A4Y9YR17_9APHY</name>
<dbReference type="SUPFAM" id="SSF51735">
    <property type="entry name" value="NAD(P)-binding Rossmann-fold domains"/>
    <property type="match status" value="1"/>
</dbReference>
<dbReference type="AlphaFoldDB" id="A0A4Y9YR17"/>
<sequence length="583" mass="63584">MSRNLCITSADGQTGHLIAELILTDDAFTSKVKSVTCLSLHPEKCNDLEDLGAVIVPYKPGNAAGLVQSLKESGADTILLIPPAHKQKVKLAEEMILATREAGVLNTVLLSSAGADLAERDDQPRMREFIDIEARFMETKGLSETSAATSPCIIRAGFYAENLLLYNKDVQKNGKLRLPVGEQYSFAPVALGDIATIAAYVLTSQGPKGLSDQVCGQLITMTGPQLVNGPELASNAQKAGLKLEFEDISEKQAIEILEADAEIDESEMQYLLEYYSLVRAGKTNYISTHSFHDITGSHPTEMLQFFQTYDAEFKPKRIADHIIPTHFCVSQPAMSSPEIHDPISSSIQAQNGHDASSSTIHRLAPNQERKLVDYLEDHLLDITRNYKKRSHPSSTLPTLASYLTAVHPLLALILQIPPAEPSASLRTSLLLRLTGEVLGSIIGYRPDVDTLPQLLQWLDELDKGWLAVLRCQAWDPAAHTGVDVDTSSDQTAHDGTDTAGRVSGMPSVSQTDRTRLRSILIGGTNNMEEWLADIDAADQNFQAALETMGLQMGFNDLFARTLGEMGSLDGSMPIDPQRMAETC</sequence>
<dbReference type="STRING" id="34475.A0A4Y9YR17"/>
<feature type="region of interest" description="Disordered" evidence="1">
    <location>
        <begin position="482"/>
        <end position="508"/>
    </location>
</feature>
<proteinExistence type="predicted"/>
<dbReference type="InterPro" id="IPR051604">
    <property type="entry name" value="Ergot_Alk_Oxidoreductase"/>
</dbReference>
<reference evidence="2 3" key="1">
    <citation type="submission" date="2019-01" db="EMBL/GenBank/DDBJ databases">
        <title>Genome sequencing of the rare red list fungi Fomitopsis rosea.</title>
        <authorList>
            <person name="Buettner E."/>
            <person name="Kellner H."/>
        </authorList>
    </citation>
    <scope>NUCLEOTIDE SEQUENCE [LARGE SCALE GENOMIC DNA]</scope>
    <source>
        <strain evidence="2 3">DSM 105464</strain>
    </source>
</reference>
<dbReference type="PANTHER" id="PTHR43162:SF1">
    <property type="entry name" value="PRESTALK A DIFFERENTIATION PROTEIN A"/>
    <property type="match status" value="1"/>
</dbReference>
<evidence type="ECO:0000313" key="3">
    <source>
        <dbReference type="Proteomes" id="UP000298390"/>
    </source>
</evidence>
<gene>
    <name evidence="2" type="ORF">EVJ58_g2750</name>
</gene>